<dbReference type="Pfam" id="PF00107">
    <property type="entry name" value="ADH_zinc_N"/>
    <property type="match status" value="1"/>
</dbReference>
<evidence type="ECO:0000256" key="1">
    <source>
        <dbReference type="ARBA" id="ARBA00001947"/>
    </source>
</evidence>
<dbReference type="InterPro" id="IPR020843">
    <property type="entry name" value="ER"/>
</dbReference>
<name>A0A914EHG3_9BILA</name>
<dbReference type="InterPro" id="IPR013149">
    <property type="entry name" value="ADH-like_C"/>
</dbReference>
<evidence type="ECO:0000313" key="11">
    <source>
        <dbReference type="WBParaSite" id="ACRNAN_scaffold7909.g23861.t1"/>
    </source>
</evidence>
<dbReference type="GO" id="GO:0008270">
    <property type="term" value="F:zinc ion binding"/>
    <property type="evidence" value="ECO:0007669"/>
    <property type="project" value="InterPro"/>
</dbReference>
<evidence type="ECO:0000256" key="6">
    <source>
        <dbReference type="ARBA" id="ARBA00023002"/>
    </source>
</evidence>
<dbReference type="Gene3D" id="3.90.180.10">
    <property type="entry name" value="Medium-chain alcohol dehydrogenases, catalytic domain"/>
    <property type="match status" value="1"/>
</dbReference>
<keyword evidence="4 8" id="KW-0479">Metal-binding</keyword>
<dbReference type="InterPro" id="IPR011032">
    <property type="entry name" value="GroES-like_sf"/>
</dbReference>
<evidence type="ECO:0000256" key="4">
    <source>
        <dbReference type="ARBA" id="ARBA00022723"/>
    </source>
</evidence>
<evidence type="ECO:0000256" key="7">
    <source>
        <dbReference type="ARBA" id="ARBA00023027"/>
    </source>
</evidence>
<protein>
    <recommendedName>
        <fullName evidence="3">alcohol dehydrogenase</fullName>
        <ecNumber evidence="3">1.1.1.1</ecNumber>
    </recommendedName>
</protein>
<dbReference type="AlphaFoldDB" id="A0A914EHG3"/>
<dbReference type="InterPro" id="IPR036291">
    <property type="entry name" value="NAD(P)-bd_dom_sf"/>
</dbReference>
<keyword evidence="5 8" id="KW-0862">Zinc</keyword>
<proteinExistence type="inferred from homology"/>
<organism evidence="10 11">
    <name type="scientific">Acrobeloides nanus</name>
    <dbReference type="NCBI Taxonomy" id="290746"/>
    <lineage>
        <taxon>Eukaryota</taxon>
        <taxon>Metazoa</taxon>
        <taxon>Ecdysozoa</taxon>
        <taxon>Nematoda</taxon>
        <taxon>Chromadorea</taxon>
        <taxon>Rhabditida</taxon>
        <taxon>Tylenchina</taxon>
        <taxon>Cephalobomorpha</taxon>
        <taxon>Cephaloboidea</taxon>
        <taxon>Cephalobidae</taxon>
        <taxon>Acrobeloides</taxon>
    </lineage>
</organism>
<accession>A0A914EHG3</accession>
<dbReference type="SUPFAM" id="SSF50129">
    <property type="entry name" value="GroES-like"/>
    <property type="match status" value="1"/>
</dbReference>
<sequence length="356" mass="38199">MVASTITIPKTQKAQLTCKSGLDTEYTEIPVPEPKDDELLVHLLYSGVCHSDVSVMKNKFPLPIPLSFPNVAGHEGAGIVVKIGKEVTGFEEGERVGVTIVNRLCQTCEFCKRTGAEAFCDAPTHLTTAKWGTFQQYITVSALHAHKIPDGVDLAKAAPTQCAGLTVYRALKETNTRPGQFVAINGAAGGLGSFGLQFAKAMGLRPIAIDFGQAKQDHCLRQGAEFFIDAQTQNVVEEMLKVTNGCGPHGVINVAPAAKPLEDALLYVRKTGTIVIVGLPTDGKFSVNTNLMVFKGITIKGTFLGSREDVAEVLQFLARGLIDIPIEIVGLSELPDAIKRLDNCQVKGRIVLDTSK</sequence>
<dbReference type="PANTHER" id="PTHR42940:SF3">
    <property type="entry name" value="ALCOHOL DEHYDROGENASE 1-RELATED"/>
    <property type="match status" value="1"/>
</dbReference>
<dbReference type="SUPFAM" id="SSF51735">
    <property type="entry name" value="NAD(P)-binding Rossmann-fold domains"/>
    <property type="match status" value="1"/>
</dbReference>
<dbReference type="Gene3D" id="3.40.50.720">
    <property type="entry name" value="NAD(P)-binding Rossmann-like Domain"/>
    <property type="match status" value="1"/>
</dbReference>
<dbReference type="InterPro" id="IPR013154">
    <property type="entry name" value="ADH-like_N"/>
</dbReference>
<dbReference type="CDD" id="cd08297">
    <property type="entry name" value="CAD3"/>
    <property type="match status" value="1"/>
</dbReference>
<dbReference type="GO" id="GO:0005737">
    <property type="term" value="C:cytoplasm"/>
    <property type="evidence" value="ECO:0007669"/>
    <property type="project" value="TreeGrafter"/>
</dbReference>
<evidence type="ECO:0000259" key="9">
    <source>
        <dbReference type="SMART" id="SM00829"/>
    </source>
</evidence>
<comment type="similarity">
    <text evidence="2 8">Belongs to the zinc-containing alcohol dehydrogenase family.</text>
</comment>
<evidence type="ECO:0000256" key="5">
    <source>
        <dbReference type="ARBA" id="ARBA00022833"/>
    </source>
</evidence>
<dbReference type="SMART" id="SM00829">
    <property type="entry name" value="PKS_ER"/>
    <property type="match status" value="1"/>
</dbReference>
<evidence type="ECO:0000256" key="8">
    <source>
        <dbReference type="RuleBase" id="RU361277"/>
    </source>
</evidence>
<dbReference type="WBParaSite" id="ACRNAN_scaffold7909.g23861.t1">
    <property type="protein sequence ID" value="ACRNAN_scaffold7909.g23861.t1"/>
    <property type="gene ID" value="ACRNAN_scaffold7909.g23861"/>
</dbReference>
<dbReference type="FunFam" id="3.40.50.720:FF:000039">
    <property type="entry name" value="Alcohol dehydrogenase AdhP"/>
    <property type="match status" value="1"/>
</dbReference>
<reference evidence="11" key="1">
    <citation type="submission" date="2022-11" db="UniProtKB">
        <authorList>
            <consortium name="WormBaseParasite"/>
        </authorList>
    </citation>
    <scope>IDENTIFICATION</scope>
</reference>
<keyword evidence="10" id="KW-1185">Reference proteome</keyword>
<keyword evidence="7" id="KW-0520">NAD</keyword>
<dbReference type="Pfam" id="PF08240">
    <property type="entry name" value="ADH_N"/>
    <property type="match status" value="1"/>
</dbReference>
<dbReference type="InterPro" id="IPR002328">
    <property type="entry name" value="ADH_Zn_CS"/>
</dbReference>
<dbReference type="Proteomes" id="UP000887540">
    <property type="component" value="Unplaced"/>
</dbReference>
<comment type="cofactor">
    <cofactor evidence="1 8">
        <name>Zn(2+)</name>
        <dbReference type="ChEBI" id="CHEBI:29105"/>
    </cofactor>
</comment>
<keyword evidence="6" id="KW-0560">Oxidoreductase</keyword>
<evidence type="ECO:0000313" key="10">
    <source>
        <dbReference type="Proteomes" id="UP000887540"/>
    </source>
</evidence>
<evidence type="ECO:0000256" key="2">
    <source>
        <dbReference type="ARBA" id="ARBA00008072"/>
    </source>
</evidence>
<dbReference type="EC" id="1.1.1.1" evidence="3"/>
<evidence type="ECO:0000256" key="3">
    <source>
        <dbReference type="ARBA" id="ARBA00013190"/>
    </source>
</evidence>
<dbReference type="GO" id="GO:0004022">
    <property type="term" value="F:alcohol dehydrogenase (NAD+) activity"/>
    <property type="evidence" value="ECO:0007669"/>
    <property type="project" value="UniProtKB-EC"/>
</dbReference>
<dbReference type="PANTHER" id="PTHR42940">
    <property type="entry name" value="ALCOHOL DEHYDROGENASE 1-RELATED"/>
    <property type="match status" value="1"/>
</dbReference>
<feature type="domain" description="Enoyl reductase (ER)" evidence="9">
    <location>
        <begin position="21"/>
        <end position="352"/>
    </location>
</feature>
<dbReference type="PROSITE" id="PS00059">
    <property type="entry name" value="ADH_ZINC"/>
    <property type="match status" value="1"/>
</dbReference>